<gene>
    <name evidence="4" type="ORF">SFRICE_002534</name>
</gene>
<evidence type="ECO:0000256" key="1">
    <source>
        <dbReference type="ARBA" id="ARBA00022837"/>
    </source>
</evidence>
<dbReference type="SUPFAM" id="SSF47473">
    <property type="entry name" value="EF-hand"/>
    <property type="match status" value="1"/>
</dbReference>
<protein>
    <submittedName>
        <fullName evidence="4">SFRICE_002534</fullName>
    </submittedName>
</protein>
<dbReference type="PROSITE" id="PS00018">
    <property type="entry name" value="EF_HAND_1"/>
    <property type="match status" value="2"/>
</dbReference>
<dbReference type="PROSITE" id="PS50222">
    <property type="entry name" value="EF_HAND_2"/>
    <property type="match status" value="1"/>
</dbReference>
<accession>A0A2H1WEM3</accession>
<dbReference type="Gene3D" id="1.10.238.10">
    <property type="entry name" value="EF-hand"/>
    <property type="match status" value="1"/>
</dbReference>
<sequence>MPFKAIYSERRGAGGGRQLSRDRRRAYNPANTNPDNDTTSKHINSSSLKMAYSWDNRVAFVVRFLYDIDNNGYLDAHDFHCLALRTCVLEGKGDCSAARLQKYQHIMLSLWEEIAQLADFDKVPDYDGMITVDEFKQAVKNSCVGRRYEDFPQAMKAFIETNFKMIDINMDGVIGIEEYRYDCVQRMVLEDIKVIDDAFNSLLNDDDRRKGGLTLSRYQELFAQFLGDDGDDCQAKHLFGPLEL</sequence>
<dbReference type="OrthoDB" id="10038259at2759"/>
<dbReference type="EMBL" id="ODYU01007827">
    <property type="protein sequence ID" value="SOQ50924.1"/>
    <property type="molecule type" value="Genomic_DNA"/>
</dbReference>
<reference evidence="4" key="1">
    <citation type="submission" date="2016-07" db="EMBL/GenBank/DDBJ databases">
        <authorList>
            <person name="Bretaudeau A."/>
        </authorList>
    </citation>
    <scope>NUCLEOTIDE SEQUENCE</scope>
    <source>
        <strain evidence="4">Rice</strain>
        <tissue evidence="4">Whole body</tissue>
    </source>
</reference>
<dbReference type="GO" id="GO:0005509">
    <property type="term" value="F:calcium ion binding"/>
    <property type="evidence" value="ECO:0007669"/>
    <property type="project" value="InterPro"/>
</dbReference>
<proteinExistence type="predicted"/>
<dbReference type="Pfam" id="PF13202">
    <property type="entry name" value="EF-hand_5"/>
    <property type="match status" value="1"/>
</dbReference>
<feature type="domain" description="EF-hand" evidence="3">
    <location>
        <begin position="154"/>
        <end position="189"/>
    </location>
</feature>
<evidence type="ECO:0000256" key="2">
    <source>
        <dbReference type="SAM" id="MobiDB-lite"/>
    </source>
</evidence>
<feature type="compositionally biased region" description="Low complexity" evidence="2">
    <location>
        <begin position="28"/>
        <end position="37"/>
    </location>
</feature>
<organism evidence="4">
    <name type="scientific">Spodoptera frugiperda</name>
    <name type="common">Fall armyworm</name>
    <dbReference type="NCBI Taxonomy" id="7108"/>
    <lineage>
        <taxon>Eukaryota</taxon>
        <taxon>Metazoa</taxon>
        <taxon>Ecdysozoa</taxon>
        <taxon>Arthropoda</taxon>
        <taxon>Hexapoda</taxon>
        <taxon>Insecta</taxon>
        <taxon>Pterygota</taxon>
        <taxon>Neoptera</taxon>
        <taxon>Endopterygota</taxon>
        <taxon>Lepidoptera</taxon>
        <taxon>Glossata</taxon>
        <taxon>Ditrysia</taxon>
        <taxon>Noctuoidea</taxon>
        <taxon>Noctuidae</taxon>
        <taxon>Amphipyrinae</taxon>
        <taxon>Spodoptera</taxon>
    </lineage>
</organism>
<dbReference type="InterPro" id="IPR018247">
    <property type="entry name" value="EF_Hand_1_Ca_BS"/>
</dbReference>
<name>A0A2H1WEM3_SPOFR</name>
<evidence type="ECO:0000259" key="3">
    <source>
        <dbReference type="PROSITE" id="PS50222"/>
    </source>
</evidence>
<dbReference type="InterPro" id="IPR011992">
    <property type="entry name" value="EF-hand-dom_pair"/>
</dbReference>
<evidence type="ECO:0000313" key="4">
    <source>
        <dbReference type="EMBL" id="SOQ50924.1"/>
    </source>
</evidence>
<feature type="region of interest" description="Disordered" evidence="2">
    <location>
        <begin position="11"/>
        <end position="42"/>
    </location>
</feature>
<keyword evidence="1" id="KW-0106">Calcium</keyword>
<dbReference type="InterPro" id="IPR002048">
    <property type="entry name" value="EF_hand_dom"/>
</dbReference>
<dbReference type="AlphaFoldDB" id="A0A2H1WEM3"/>